<accession>A0A290QKH3</accession>
<comment type="function">
    <text evidence="1">Catalyzes oxygen-dependent 5-hydroxyuridine (ho5U) modification at position 34 in tRNAs.</text>
</comment>
<evidence type="ECO:0000259" key="2">
    <source>
        <dbReference type="PROSITE" id="PS50206"/>
    </source>
</evidence>
<dbReference type="KEGG" id="vbh:CMV30_10570"/>
<dbReference type="Pfam" id="PF17773">
    <property type="entry name" value="UPF0176_N"/>
    <property type="match status" value="1"/>
</dbReference>
<keyword evidence="1" id="KW-0819">tRNA processing</keyword>
<dbReference type="InterPro" id="IPR022111">
    <property type="entry name" value="Rhodanese_C"/>
</dbReference>
<comment type="similarity">
    <text evidence="1">Belongs to the TrhO family.</text>
</comment>
<dbReference type="Pfam" id="PF12368">
    <property type="entry name" value="Rhodanese_C"/>
    <property type="match status" value="1"/>
</dbReference>
<dbReference type="EMBL" id="CP023344">
    <property type="protein sequence ID" value="ATC64362.1"/>
    <property type="molecule type" value="Genomic_DNA"/>
</dbReference>
<dbReference type="PANTHER" id="PTHR43268">
    <property type="entry name" value="THIOSULFATE SULFURTRANSFERASE/RHODANESE-LIKE DOMAIN-CONTAINING PROTEIN 2"/>
    <property type="match status" value="1"/>
</dbReference>
<reference evidence="3 4" key="1">
    <citation type="submission" date="2017-09" db="EMBL/GenBank/DDBJ databases">
        <title>Complete genome sequence of Verrucomicrobial strain HZ-65, isolated from freshwater.</title>
        <authorList>
            <person name="Choi A."/>
        </authorList>
    </citation>
    <scope>NUCLEOTIDE SEQUENCE [LARGE SCALE GENOMIC DNA]</scope>
    <source>
        <strain evidence="3 4">HZ-65</strain>
    </source>
</reference>
<dbReference type="NCBIfam" id="NF001135">
    <property type="entry name" value="PRK00142.1-3"/>
    <property type="match status" value="1"/>
</dbReference>
<dbReference type="InterPro" id="IPR036873">
    <property type="entry name" value="Rhodanese-like_dom_sf"/>
</dbReference>
<comment type="catalytic activity">
    <reaction evidence="1">
        <text>uridine(34) in tRNA + AH2 + O2 = 5-hydroxyuridine(34) in tRNA + A + H2O</text>
        <dbReference type="Rhea" id="RHEA:64224"/>
        <dbReference type="Rhea" id="RHEA-COMP:11727"/>
        <dbReference type="Rhea" id="RHEA-COMP:13381"/>
        <dbReference type="ChEBI" id="CHEBI:13193"/>
        <dbReference type="ChEBI" id="CHEBI:15377"/>
        <dbReference type="ChEBI" id="CHEBI:15379"/>
        <dbReference type="ChEBI" id="CHEBI:17499"/>
        <dbReference type="ChEBI" id="CHEBI:65315"/>
        <dbReference type="ChEBI" id="CHEBI:136877"/>
    </reaction>
</comment>
<keyword evidence="1" id="KW-0560">Oxidoreductase</keyword>
<dbReference type="SMART" id="SM00450">
    <property type="entry name" value="RHOD"/>
    <property type="match status" value="1"/>
</dbReference>
<dbReference type="RefSeq" id="WP_096055994.1">
    <property type="nucleotide sequence ID" value="NZ_CP023344.1"/>
</dbReference>
<dbReference type="Proteomes" id="UP000217265">
    <property type="component" value="Chromosome"/>
</dbReference>
<dbReference type="InterPro" id="IPR001763">
    <property type="entry name" value="Rhodanese-like_dom"/>
</dbReference>
<dbReference type="PROSITE" id="PS50206">
    <property type="entry name" value="RHODANESE_3"/>
    <property type="match status" value="1"/>
</dbReference>
<evidence type="ECO:0000313" key="3">
    <source>
        <dbReference type="EMBL" id="ATC64362.1"/>
    </source>
</evidence>
<evidence type="ECO:0000256" key="1">
    <source>
        <dbReference type="HAMAP-Rule" id="MF_00469"/>
    </source>
</evidence>
<gene>
    <name evidence="1" type="primary">trhO</name>
    <name evidence="3" type="ORF">CMV30_10570</name>
</gene>
<proteinExistence type="inferred from homology"/>
<dbReference type="GO" id="GO:0016705">
    <property type="term" value="F:oxidoreductase activity, acting on paired donors, with incorporation or reduction of molecular oxygen"/>
    <property type="evidence" value="ECO:0007669"/>
    <property type="project" value="UniProtKB-UniRule"/>
</dbReference>
<dbReference type="GO" id="GO:0006400">
    <property type="term" value="P:tRNA modification"/>
    <property type="evidence" value="ECO:0007669"/>
    <property type="project" value="UniProtKB-UniRule"/>
</dbReference>
<dbReference type="Pfam" id="PF00581">
    <property type="entry name" value="Rhodanese"/>
    <property type="match status" value="1"/>
</dbReference>
<protein>
    <recommendedName>
        <fullName evidence="1">tRNA uridine(34) hydroxylase</fullName>
        <ecNumber evidence="1">1.14.-.-</ecNumber>
    </recommendedName>
    <alternativeName>
        <fullName evidence="1">tRNA hydroxylation protein O</fullName>
    </alternativeName>
</protein>
<dbReference type="PANTHER" id="PTHR43268:SF6">
    <property type="entry name" value="THIOSULFATE SULFURTRANSFERASE_RHODANESE-LIKE DOMAIN-CONTAINING PROTEIN 2"/>
    <property type="match status" value="1"/>
</dbReference>
<dbReference type="Gene3D" id="3.30.70.100">
    <property type="match status" value="1"/>
</dbReference>
<dbReference type="OrthoDB" id="9778326at2"/>
<dbReference type="Gene3D" id="3.40.250.10">
    <property type="entry name" value="Rhodanese-like domain"/>
    <property type="match status" value="1"/>
</dbReference>
<keyword evidence="4" id="KW-1185">Reference proteome</keyword>
<dbReference type="CDD" id="cd01518">
    <property type="entry name" value="RHOD_YceA"/>
    <property type="match status" value="1"/>
</dbReference>
<dbReference type="InterPro" id="IPR040503">
    <property type="entry name" value="TRHO_N"/>
</dbReference>
<dbReference type="InterPro" id="IPR020936">
    <property type="entry name" value="TrhO"/>
</dbReference>
<dbReference type="AlphaFoldDB" id="A0A290QKH3"/>
<dbReference type="HAMAP" id="MF_00469">
    <property type="entry name" value="TrhO"/>
    <property type="match status" value="1"/>
</dbReference>
<name>A0A290QKH3_9BACT</name>
<sequence length="308" mass="34244">MSAARLTVLLYYKYVLIADPAALMREQRELCERLGLRGRILLGTEGINGTVAGSEAATTAYQQALHARPEFTDVVFKISYADSQPFPKLDIKVRREIVTLGAGSELDPTKDTAPHLTPAEWKRTIEQEDVVLFDARNRYESEVGRFKGAILPPIENFRELPALLPQYENLKDKKILMYCTGGIRCEKASALFRQAGFKNVFQLEGGIVSYGDQVGDAHWEGDCFVFDERMTVPVGTKEPKAPVGRCEHTGRATRNVINCLHDPCHKIIIVAEETLAEDPDARLCRDCRRVGLTSATADYLGSPARSAK</sequence>
<dbReference type="EC" id="1.14.-.-" evidence="1"/>
<feature type="domain" description="Rhodanese" evidence="2">
    <location>
        <begin position="126"/>
        <end position="219"/>
    </location>
</feature>
<evidence type="ECO:0000313" key="4">
    <source>
        <dbReference type="Proteomes" id="UP000217265"/>
    </source>
</evidence>
<organism evidence="3 4">
    <name type="scientific">Nibricoccus aquaticus</name>
    <dbReference type="NCBI Taxonomy" id="2576891"/>
    <lineage>
        <taxon>Bacteria</taxon>
        <taxon>Pseudomonadati</taxon>
        <taxon>Verrucomicrobiota</taxon>
        <taxon>Opitutia</taxon>
        <taxon>Opitutales</taxon>
        <taxon>Opitutaceae</taxon>
        <taxon>Nibricoccus</taxon>
    </lineage>
</organism>
<dbReference type="SUPFAM" id="SSF52821">
    <property type="entry name" value="Rhodanese/Cell cycle control phosphatase"/>
    <property type="match status" value="1"/>
</dbReference>